<evidence type="ECO:0000313" key="2">
    <source>
        <dbReference type="EMBL" id="CAG9825694.1"/>
    </source>
</evidence>
<proteinExistence type="predicted"/>
<organism evidence="2 3">
    <name type="scientific">Phaedon cochleariae</name>
    <name type="common">Mustard beetle</name>
    <dbReference type="NCBI Taxonomy" id="80249"/>
    <lineage>
        <taxon>Eukaryota</taxon>
        <taxon>Metazoa</taxon>
        <taxon>Ecdysozoa</taxon>
        <taxon>Arthropoda</taxon>
        <taxon>Hexapoda</taxon>
        <taxon>Insecta</taxon>
        <taxon>Pterygota</taxon>
        <taxon>Neoptera</taxon>
        <taxon>Endopterygota</taxon>
        <taxon>Coleoptera</taxon>
        <taxon>Polyphaga</taxon>
        <taxon>Cucujiformia</taxon>
        <taxon>Chrysomeloidea</taxon>
        <taxon>Chrysomelidae</taxon>
        <taxon>Chrysomelinae</taxon>
        <taxon>Chrysomelini</taxon>
        <taxon>Phaedon</taxon>
    </lineage>
</organism>
<reference evidence="2" key="1">
    <citation type="submission" date="2022-01" db="EMBL/GenBank/DDBJ databases">
        <authorList>
            <person name="King R."/>
        </authorList>
    </citation>
    <scope>NUCLEOTIDE SEQUENCE</scope>
</reference>
<dbReference type="EMBL" id="OU896715">
    <property type="protein sequence ID" value="CAG9825694.1"/>
    <property type="molecule type" value="Genomic_DNA"/>
</dbReference>
<protein>
    <submittedName>
        <fullName evidence="2">Uncharacterized protein</fullName>
    </submittedName>
</protein>
<feature type="compositionally biased region" description="Polar residues" evidence="1">
    <location>
        <begin position="1"/>
        <end position="14"/>
    </location>
</feature>
<reference evidence="2" key="2">
    <citation type="submission" date="2022-10" db="EMBL/GenBank/DDBJ databases">
        <authorList>
            <consortium name="ENA_rothamsted_submissions"/>
            <consortium name="culmorum"/>
            <person name="King R."/>
        </authorList>
    </citation>
    <scope>NUCLEOTIDE SEQUENCE</scope>
</reference>
<keyword evidence="3" id="KW-1185">Reference proteome</keyword>
<evidence type="ECO:0000313" key="3">
    <source>
        <dbReference type="Proteomes" id="UP001153737"/>
    </source>
</evidence>
<accession>A0A9N9SJD4</accession>
<evidence type="ECO:0000256" key="1">
    <source>
        <dbReference type="SAM" id="MobiDB-lite"/>
    </source>
</evidence>
<gene>
    <name evidence="2" type="ORF">PHAECO_LOCUS12549</name>
</gene>
<feature type="region of interest" description="Disordered" evidence="1">
    <location>
        <begin position="1"/>
        <end position="39"/>
    </location>
</feature>
<dbReference type="Proteomes" id="UP001153737">
    <property type="component" value="Chromosome 9"/>
</dbReference>
<name>A0A9N9SJD4_PHACE</name>
<dbReference type="AlphaFoldDB" id="A0A9N9SJD4"/>
<sequence>MGLASPWSNTNHANNLDGEALDGAEGAPPPAPSQLGAVVDDHAMDADQVIWVPFEAFSCQRCLQQTVRNFQMLSLSETKVHLRKEHPKVKVDYACRLCRRVRGKQRAVAAYARKCRGKQA</sequence>